<evidence type="ECO:0000256" key="1">
    <source>
        <dbReference type="ARBA" id="ARBA00022741"/>
    </source>
</evidence>
<dbReference type="GO" id="GO:0016887">
    <property type="term" value="F:ATP hydrolysis activity"/>
    <property type="evidence" value="ECO:0007669"/>
    <property type="project" value="InterPro"/>
</dbReference>
<dbReference type="InterPro" id="IPR001270">
    <property type="entry name" value="ClpA/B"/>
</dbReference>
<proteinExistence type="predicted"/>
<organism evidence="5">
    <name type="scientific">Candidatus Kentrum sp. DK</name>
    <dbReference type="NCBI Taxonomy" id="2126562"/>
    <lineage>
        <taxon>Bacteria</taxon>
        <taxon>Pseudomonadati</taxon>
        <taxon>Pseudomonadota</taxon>
        <taxon>Gammaproteobacteria</taxon>
        <taxon>Candidatus Kentrum</taxon>
    </lineage>
</organism>
<dbReference type="InterPro" id="IPR050130">
    <property type="entry name" value="ClpA_ClpB"/>
</dbReference>
<dbReference type="InterPro" id="IPR003959">
    <property type="entry name" value="ATPase_AAA_core"/>
</dbReference>
<dbReference type="PANTHER" id="PTHR11638">
    <property type="entry name" value="ATP-DEPENDENT CLP PROTEASE"/>
    <property type="match status" value="1"/>
</dbReference>
<accession>A0A450T1V5</accession>
<dbReference type="GO" id="GO:0034605">
    <property type="term" value="P:cellular response to heat"/>
    <property type="evidence" value="ECO:0007669"/>
    <property type="project" value="TreeGrafter"/>
</dbReference>
<dbReference type="PANTHER" id="PTHR11638:SF18">
    <property type="entry name" value="HEAT SHOCK PROTEIN 104"/>
    <property type="match status" value="1"/>
</dbReference>
<feature type="compositionally biased region" description="Polar residues" evidence="3">
    <location>
        <begin position="157"/>
        <end position="173"/>
    </location>
</feature>
<evidence type="ECO:0000256" key="3">
    <source>
        <dbReference type="SAM" id="MobiDB-lite"/>
    </source>
</evidence>
<reference evidence="5" key="1">
    <citation type="submission" date="2019-02" db="EMBL/GenBank/DDBJ databases">
        <authorList>
            <person name="Gruber-Vodicka R. H."/>
            <person name="Seah K. B. B."/>
        </authorList>
    </citation>
    <scope>NUCLEOTIDE SEQUENCE</scope>
    <source>
        <strain evidence="5">BECK_DK161</strain>
    </source>
</reference>
<keyword evidence="2" id="KW-0067">ATP-binding</keyword>
<dbReference type="SUPFAM" id="SSF52540">
    <property type="entry name" value="P-loop containing nucleoside triphosphate hydrolases"/>
    <property type="match status" value="1"/>
</dbReference>
<evidence type="ECO:0000256" key="2">
    <source>
        <dbReference type="ARBA" id="ARBA00022840"/>
    </source>
</evidence>
<sequence>MNNTQTDYARSVTGWKSRIDVALTTVHRVVLQGNVLDAVLDENQRPVGLVDWLVARLRRADYQRIVFFDHGSDPIIHHWENKEQQEGLSALMKLGGQPMIRRKDPSDPLTTLGRLHYLLADPLVSGACILMLQEHRFRSPSPEAMALHRLAHAATDAVNTSPEPNATDAVNTTDSEEGGVEPPLMLRNLAILLYPDENLIPADFLRDPDTAIIRLPYPGFSDRFDYFRHNQPDFYRDSSAYDPQNLARITEGARLSELQQLARLSQQEQVGVSALQQLQDLLRFGKRENPWATIGTMAQVDEILAPVRSQHEAVDTVKDALLQGKWGVGALADPGARRPPLICFFVGGTGVGKTMMARRMAHFLTGSADGLKVIDMSEYRQDHSVQRLIGAPPSYIGFSEGGQLTNWVKERPFSLVLFDEIEKAHERILDIFLQILDGARLTDGKGETVDFSQTGLIFTSNIGTDALAEGGLTNMAETPPREKVVEFFTSEVRKHFEKIQRPEIYNRLKSGIVVFNFILQKDAKADITDKLRVMTQNTNGRLQGGGRIIEADDEVIEKLLRYVDYQRYGLRDVNNVLVTRLSSAIARFLDFSQTQGFNVTETYCYRWDKEKGQVRIVRGTA</sequence>
<feature type="region of interest" description="Disordered" evidence="3">
    <location>
        <begin position="157"/>
        <end position="181"/>
    </location>
</feature>
<dbReference type="PRINTS" id="PR00300">
    <property type="entry name" value="CLPPROTEASEA"/>
</dbReference>
<gene>
    <name evidence="5" type="ORF">BECKDK2373C_GA0170839_108111</name>
</gene>
<evidence type="ECO:0000313" key="5">
    <source>
        <dbReference type="EMBL" id="VFJ60457.1"/>
    </source>
</evidence>
<dbReference type="Gene3D" id="3.40.50.300">
    <property type="entry name" value="P-loop containing nucleotide triphosphate hydrolases"/>
    <property type="match status" value="1"/>
</dbReference>
<dbReference type="GO" id="GO:0005737">
    <property type="term" value="C:cytoplasm"/>
    <property type="evidence" value="ECO:0007669"/>
    <property type="project" value="TreeGrafter"/>
</dbReference>
<dbReference type="InterPro" id="IPR003593">
    <property type="entry name" value="AAA+_ATPase"/>
</dbReference>
<name>A0A450T1V5_9GAMM</name>
<keyword evidence="1" id="KW-0547">Nucleotide-binding</keyword>
<dbReference type="SMART" id="SM00382">
    <property type="entry name" value="AAA"/>
    <property type="match status" value="1"/>
</dbReference>
<dbReference type="CDD" id="cd19499">
    <property type="entry name" value="RecA-like_ClpB_Hsp104-like"/>
    <property type="match status" value="1"/>
</dbReference>
<dbReference type="InterPro" id="IPR027417">
    <property type="entry name" value="P-loop_NTPase"/>
</dbReference>
<dbReference type="AlphaFoldDB" id="A0A450T1V5"/>
<dbReference type="GO" id="GO:0005524">
    <property type="term" value="F:ATP binding"/>
    <property type="evidence" value="ECO:0007669"/>
    <property type="project" value="UniProtKB-KW"/>
</dbReference>
<protein>
    <submittedName>
        <fullName evidence="5">AAA domain (Cdc48 subfamily)</fullName>
    </submittedName>
</protein>
<feature type="domain" description="AAA+ ATPase" evidence="4">
    <location>
        <begin position="339"/>
        <end position="482"/>
    </location>
</feature>
<dbReference type="Pfam" id="PF07724">
    <property type="entry name" value="AAA_2"/>
    <property type="match status" value="1"/>
</dbReference>
<dbReference type="EMBL" id="CAADEY010000081">
    <property type="protein sequence ID" value="VFJ60457.1"/>
    <property type="molecule type" value="Genomic_DNA"/>
</dbReference>
<evidence type="ECO:0000259" key="4">
    <source>
        <dbReference type="SMART" id="SM00382"/>
    </source>
</evidence>